<evidence type="ECO:0000313" key="9">
    <source>
        <dbReference type="Proteomes" id="UP000433577"/>
    </source>
</evidence>
<dbReference type="AlphaFoldDB" id="A0A7Z2GN10"/>
<comment type="catalytic activity">
    <reaction evidence="7">
        <text>L-2,4-diaminobutanoate + 2-oxoglutarate = L-aspartate 4-semialdehyde + L-glutamate</text>
        <dbReference type="Rhea" id="RHEA:11160"/>
        <dbReference type="ChEBI" id="CHEBI:16810"/>
        <dbReference type="ChEBI" id="CHEBI:29985"/>
        <dbReference type="ChEBI" id="CHEBI:58761"/>
        <dbReference type="ChEBI" id="CHEBI:537519"/>
        <dbReference type="EC" id="2.6.1.76"/>
    </reaction>
</comment>
<comment type="cofactor">
    <cofactor evidence="1 7">
        <name>pyridoxal 5'-phosphate</name>
        <dbReference type="ChEBI" id="CHEBI:597326"/>
    </cofactor>
</comment>
<evidence type="ECO:0000256" key="6">
    <source>
        <dbReference type="RuleBase" id="RU003560"/>
    </source>
</evidence>
<dbReference type="InterPro" id="IPR012773">
    <property type="entry name" value="Ectoine_EctB"/>
</dbReference>
<dbReference type="Gene3D" id="3.40.640.10">
    <property type="entry name" value="Type I PLP-dependent aspartate aminotransferase-like (Major domain)"/>
    <property type="match status" value="1"/>
</dbReference>
<dbReference type="Proteomes" id="UP000433577">
    <property type="component" value="Chromosome 3"/>
</dbReference>
<organism evidence="8 9">
    <name type="scientific">Paraburkholderia acidisoli</name>
    <dbReference type="NCBI Taxonomy" id="2571748"/>
    <lineage>
        <taxon>Bacteria</taxon>
        <taxon>Pseudomonadati</taxon>
        <taxon>Pseudomonadota</taxon>
        <taxon>Betaproteobacteria</taxon>
        <taxon>Burkholderiales</taxon>
        <taxon>Burkholderiaceae</taxon>
        <taxon>Paraburkholderia</taxon>
    </lineage>
</organism>
<accession>A0A7Z2GN10</accession>
<comment type="similarity">
    <text evidence="2 6">Belongs to the class-III pyridoxal-phosphate-dependent aminotransferase family.</text>
</comment>
<dbReference type="UniPathway" id="UPA00067">
    <property type="reaction ID" value="UER00121"/>
</dbReference>
<proteinExistence type="inferred from homology"/>
<dbReference type="EC" id="2.6.1.76" evidence="7"/>
<dbReference type="InterPro" id="IPR005814">
    <property type="entry name" value="Aminotrans_3"/>
</dbReference>
<reference evidence="8 9" key="1">
    <citation type="submission" date="2019-12" db="EMBL/GenBank/DDBJ databases">
        <title>Paraburkholderia acidiphila 7Q-K02 sp. nov and Paraburkholderia acidisoli DHF22 sp. nov., two strains isolated from forest soil.</title>
        <authorList>
            <person name="Gao Z."/>
            <person name="Qiu L."/>
        </authorList>
    </citation>
    <scope>NUCLEOTIDE SEQUENCE [LARGE SCALE GENOMIC DNA]</scope>
    <source>
        <strain evidence="8 9">DHF22</strain>
    </source>
</reference>
<dbReference type="PANTHER" id="PTHR43552">
    <property type="entry name" value="DIAMINOBUTYRATE--2-OXOGLUTARATE AMINOTRANSFERASE"/>
    <property type="match status" value="1"/>
</dbReference>
<evidence type="ECO:0000256" key="3">
    <source>
        <dbReference type="ARBA" id="ARBA00022576"/>
    </source>
</evidence>
<dbReference type="OrthoDB" id="3398487at2"/>
<dbReference type="PANTHER" id="PTHR43552:SF2">
    <property type="entry name" value="DIAMINOBUTYRATE--2-OXOGLUTARATE TRANSAMINASE"/>
    <property type="match status" value="1"/>
</dbReference>
<evidence type="ECO:0000256" key="2">
    <source>
        <dbReference type="ARBA" id="ARBA00008954"/>
    </source>
</evidence>
<evidence type="ECO:0000313" key="8">
    <source>
        <dbReference type="EMBL" id="QGZ64589.1"/>
    </source>
</evidence>
<protein>
    <recommendedName>
        <fullName evidence="7">Diaminobutyrate--2-oxoglutarate transaminase</fullName>
        <ecNumber evidence="7">2.6.1.76</ecNumber>
    </recommendedName>
    <alternativeName>
        <fullName evidence="7">DABA aminotransferase</fullName>
    </alternativeName>
</protein>
<name>A0A7Z2GN10_9BURK</name>
<evidence type="ECO:0000256" key="7">
    <source>
        <dbReference type="RuleBase" id="RU365034"/>
    </source>
</evidence>
<dbReference type="InterPro" id="IPR015422">
    <property type="entry name" value="PyrdxlP-dep_Trfase_small"/>
</dbReference>
<dbReference type="GO" id="GO:0047307">
    <property type="term" value="F:diaminobutyrate-pyruvate transaminase activity"/>
    <property type="evidence" value="ECO:0007669"/>
    <property type="project" value="InterPro"/>
</dbReference>
<dbReference type="Pfam" id="PF00202">
    <property type="entry name" value="Aminotran_3"/>
    <property type="match status" value="1"/>
</dbReference>
<dbReference type="InterPro" id="IPR015421">
    <property type="entry name" value="PyrdxlP-dep_Trfase_major"/>
</dbReference>
<dbReference type="NCBIfam" id="NF006733">
    <property type="entry name" value="PRK09264.1"/>
    <property type="match status" value="1"/>
</dbReference>
<dbReference type="PROSITE" id="PS00600">
    <property type="entry name" value="AA_TRANSFER_CLASS_3"/>
    <property type="match status" value="1"/>
</dbReference>
<dbReference type="InterPro" id="IPR049704">
    <property type="entry name" value="Aminotrans_3_PPA_site"/>
</dbReference>
<dbReference type="GO" id="GO:0030170">
    <property type="term" value="F:pyridoxal phosphate binding"/>
    <property type="evidence" value="ECO:0007669"/>
    <property type="project" value="InterPro"/>
</dbReference>
<dbReference type="NCBIfam" id="TIGR02407">
    <property type="entry name" value="ectoine_ectB"/>
    <property type="match status" value="1"/>
</dbReference>
<dbReference type="GO" id="GO:0045303">
    <property type="term" value="F:diaminobutyrate-2-oxoglutarate transaminase activity"/>
    <property type="evidence" value="ECO:0007669"/>
    <property type="project" value="UniProtKB-EC"/>
</dbReference>
<dbReference type="Gene3D" id="3.90.1150.10">
    <property type="entry name" value="Aspartate Aminotransferase, domain 1"/>
    <property type="match status" value="1"/>
</dbReference>
<comment type="pathway">
    <text evidence="7">Amine and polyamine biosynthesis; ectoine biosynthesis; L-ectoine from L-aspartate 4-semialdehyde: step 1/3.</text>
</comment>
<comment type="function">
    <text evidence="7">Catalyzes reversively the conversion of L-aspartate beta-semialdehyde (ASA) to L-2,4-diaminobutyrate (DABA) by transamination with L-glutamate.</text>
</comment>
<dbReference type="CDD" id="cd00610">
    <property type="entry name" value="OAT_like"/>
    <property type="match status" value="1"/>
</dbReference>
<evidence type="ECO:0000256" key="4">
    <source>
        <dbReference type="ARBA" id="ARBA00022679"/>
    </source>
</evidence>
<gene>
    <name evidence="8" type="primary">ectB</name>
    <name evidence="8" type="ORF">FAZ98_22365</name>
</gene>
<keyword evidence="9" id="KW-1185">Reference proteome</keyword>
<evidence type="ECO:0000256" key="1">
    <source>
        <dbReference type="ARBA" id="ARBA00001933"/>
    </source>
</evidence>
<dbReference type="RefSeq" id="WP_158954176.1">
    <property type="nucleotide sequence ID" value="NZ_CP046915.1"/>
</dbReference>
<dbReference type="GO" id="GO:0019491">
    <property type="term" value="P:ectoine biosynthetic process"/>
    <property type="evidence" value="ECO:0007669"/>
    <property type="project" value="UniProtKB-UniPathway"/>
</dbReference>
<dbReference type="NCBIfam" id="TIGR00709">
    <property type="entry name" value="dat"/>
    <property type="match status" value="1"/>
</dbReference>
<evidence type="ECO:0000256" key="5">
    <source>
        <dbReference type="ARBA" id="ARBA00022898"/>
    </source>
</evidence>
<dbReference type="EMBL" id="CP046915">
    <property type="protein sequence ID" value="QGZ64589.1"/>
    <property type="molecule type" value="Genomic_DNA"/>
</dbReference>
<dbReference type="InterPro" id="IPR015424">
    <property type="entry name" value="PyrdxlP-dep_Trfase"/>
</dbReference>
<dbReference type="PIRSF" id="PIRSF000521">
    <property type="entry name" value="Transaminase_4ab_Lys_Orn"/>
    <property type="match status" value="1"/>
</dbReference>
<dbReference type="KEGG" id="pacs:FAZ98_22365"/>
<dbReference type="SUPFAM" id="SSF53383">
    <property type="entry name" value="PLP-dependent transferases"/>
    <property type="match status" value="1"/>
</dbReference>
<keyword evidence="4 7" id="KW-0808">Transferase</keyword>
<keyword evidence="3 7" id="KW-0032">Aminotransferase</keyword>
<keyword evidence="5 6" id="KW-0663">Pyridoxal phosphate</keyword>
<dbReference type="InterPro" id="IPR004637">
    <property type="entry name" value="Dat"/>
</dbReference>
<sequence>MNIFEKIESGVRSYCRSLPVVLARGRGYHVFDEEGKSYIDFFSAAGSLNYGHNPPEAVAAVSNYLADDGIVTTLDLYSTAKREFLAAFEQSILRPRGLDYVVQFTGPTGANAVEAALKVARLKTGRSNVVAFTNGYHGVSLGALAATGNRGKRDGAGQTLNNVARIPFEGYVDGIDGLDLLERMLEDPSSGLDCPAAVIFEAIQAEGGINVASTGWLQRLERIARAHEILLIADEIQTGCGRTGTFFSFEPSGIVPDIVTVSKSIGGMGMPMALVLMARNVDVWGAGQHNGTFRGNNLAFVAARAMIDKHWRDRRFADALALKIELFDDLLIAVASKHAKHGCEARGRGMMRGLKFDDPEFATRVQAVALSLGLLIETCGPKDEVVKLLPPLIIDDAGIARGMAMLDKAITTAAAAPERTSPLQAAF</sequence>